<keyword evidence="4" id="KW-0411">Iron-sulfur</keyword>
<dbReference type="PANTHER" id="PTHR11228">
    <property type="entry name" value="RADICAL SAM DOMAIN PROTEIN"/>
    <property type="match status" value="1"/>
</dbReference>
<evidence type="ECO:0000256" key="2">
    <source>
        <dbReference type="ARBA" id="ARBA00022723"/>
    </source>
</evidence>
<accession>A0A1K1Q2F7</accession>
<reference evidence="7" key="1">
    <citation type="submission" date="2016-11" db="EMBL/GenBank/DDBJ databases">
        <authorList>
            <person name="Varghese N."/>
            <person name="Submissions S."/>
        </authorList>
    </citation>
    <scope>NUCLEOTIDE SEQUENCE [LARGE SCALE GENOMIC DNA]</scope>
    <source>
        <strain evidence="7">YL228</strain>
    </source>
</reference>
<dbReference type="SFLD" id="SFLDG01111">
    <property type="entry name" value="Uncharacterised_Radical_SAM_Su"/>
    <property type="match status" value="1"/>
</dbReference>
<evidence type="ECO:0000313" key="7">
    <source>
        <dbReference type="Proteomes" id="UP000183461"/>
    </source>
</evidence>
<sequence length="204" mass="23038">MKKAMTISYEVGENLYLNLTNKCPCACTFCIRNHADGAYGSDPLWLEHEPTLDEIIADLNKRKLKKYREVVFCGYGEPTERLDVLLETAAYLRSRENCPRLRINTNGLGDLIHGRSIAKELCYELDTVSISLNAPTEKDYMAVTRPKFDNAFEALQKFTKDCVKAGKAEVIMSVVDVIPPEQIEASRALAEKLGAKLRVREFDD</sequence>
<evidence type="ECO:0000259" key="5">
    <source>
        <dbReference type="PROSITE" id="PS51918"/>
    </source>
</evidence>
<keyword evidence="1" id="KW-0949">S-adenosyl-L-methionine</keyword>
<keyword evidence="3" id="KW-0408">Iron</keyword>
<organism evidence="6 7">
    <name type="scientific">Ruminococcus flavefaciens</name>
    <dbReference type="NCBI Taxonomy" id="1265"/>
    <lineage>
        <taxon>Bacteria</taxon>
        <taxon>Bacillati</taxon>
        <taxon>Bacillota</taxon>
        <taxon>Clostridia</taxon>
        <taxon>Eubacteriales</taxon>
        <taxon>Oscillospiraceae</taxon>
        <taxon>Ruminococcus</taxon>
    </lineage>
</organism>
<dbReference type="Pfam" id="PF04055">
    <property type="entry name" value="Radical_SAM"/>
    <property type="match status" value="1"/>
</dbReference>
<dbReference type="AlphaFoldDB" id="A0A1K1Q2F7"/>
<evidence type="ECO:0000256" key="3">
    <source>
        <dbReference type="ARBA" id="ARBA00023004"/>
    </source>
</evidence>
<dbReference type="PANTHER" id="PTHR11228:SF7">
    <property type="entry name" value="PQQA PEPTIDE CYCLASE"/>
    <property type="match status" value="1"/>
</dbReference>
<dbReference type="PROSITE" id="PS51918">
    <property type="entry name" value="RADICAL_SAM"/>
    <property type="match status" value="1"/>
</dbReference>
<dbReference type="SUPFAM" id="SSF102114">
    <property type="entry name" value="Radical SAM enzymes"/>
    <property type="match status" value="1"/>
</dbReference>
<protein>
    <submittedName>
        <fullName evidence="6">Radical SAM enzyme, TIGR04100 family</fullName>
    </submittedName>
</protein>
<name>A0A1K1Q2F7_RUMFL</name>
<dbReference type="NCBIfam" id="TIGR04100">
    <property type="entry name" value="rSAM_pair_X"/>
    <property type="match status" value="1"/>
</dbReference>
<dbReference type="InterPro" id="IPR023822">
    <property type="entry name" value="rSAM_TatD-assoc_bac"/>
</dbReference>
<dbReference type="InterPro" id="IPR023821">
    <property type="entry name" value="rSAM_TatD-assoc"/>
</dbReference>
<gene>
    <name evidence="6" type="ORF">SAMN02910280_0333</name>
</gene>
<dbReference type="GO" id="GO:0046872">
    <property type="term" value="F:metal ion binding"/>
    <property type="evidence" value="ECO:0007669"/>
    <property type="project" value="UniProtKB-KW"/>
</dbReference>
<dbReference type="GO" id="GO:0003824">
    <property type="term" value="F:catalytic activity"/>
    <property type="evidence" value="ECO:0007669"/>
    <property type="project" value="InterPro"/>
</dbReference>
<dbReference type="CDD" id="cd01335">
    <property type="entry name" value="Radical_SAM"/>
    <property type="match status" value="1"/>
</dbReference>
<dbReference type="NCBIfam" id="TIGR04038">
    <property type="entry name" value="tatD_link_rSAM"/>
    <property type="match status" value="1"/>
</dbReference>
<dbReference type="InterPro" id="IPR007197">
    <property type="entry name" value="rSAM"/>
</dbReference>
<proteinExistence type="predicted"/>
<dbReference type="InterPro" id="IPR013785">
    <property type="entry name" value="Aldolase_TIM"/>
</dbReference>
<evidence type="ECO:0000256" key="1">
    <source>
        <dbReference type="ARBA" id="ARBA00022691"/>
    </source>
</evidence>
<evidence type="ECO:0000256" key="4">
    <source>
        <dbReference type="ARBA" id="ARBA00023014"/>
    </source>
</evidence>
<feature type="domain" description="Radical SAM core" evidence="5">
    <location>
        <begin position="9"/>
        <end position="204"/>
    </location>
</feature>
<dbReference type="GO" id="GO:0051536">
    <property type="term" value="F:iron-sulfur cluster binding"/>
    <property type="evidence" value="ECO:0007669"/>
    <property type="project" value="UniProtKB-KW"/>
</dbReference>
<dbReference type="InterPro" id="IPR050377">
    <property type="entry name" value="Radical_SAM_PqqE_MftC-like"/>
</dbReference>
<dbReference type="Gene3D" id="3.20.20.70">
    <property type="entry name" value="Aldolase class I"/>
    <property type="match status" value="1"/>
</dbReference>
<evidence type="ECO:0000313" key="6">
    <source>
        <dbReference type="EMBL" id="SFW53948.1"/>
    </source>
</evidence>
<dbReference type="Proteomes" id="UP000183461">
    <property type="component" value="Unassembled WGS sequence"/>
</dbReference>
<dbReference type="SFLD" id="SFLDS00029">
    <property type="entry name" value="Radical_SAM"/>
    <property type="match status" value="1"/>
</dbReference>
<dbReference type="InterPro" id="IPR058240">
    <property type="entry name" value="rSAM_sf"/>
</dbReference>
<dbReference type="EMBL" id="FPIP01000012">
    <property type="protein sequence ID" value="SFW53948.1"/>
    <property type="molecule type" value="Genomic_DNA"/>
</dbReference>
<dbReference type="RefSeq" id="WP_072301370.1">
    <property type="nucleotide sequence ID" value="NZ_FPIP01000012.1"/>
</dbReference>
<keyword evidence="2" id="KW-0479">Metal-binding</keyword>